<dbReference type="EMBL" id="PKMF04000568">
    <property type="protein sequence ID" value="KAK7825653.1"/>
    <property type="molecule type" value="Genomic_DNA"/>
</dbReference>
<name>A0AAW0JG84_QUESU</name>
<proteinExistence type="predicted"/>
<dbReference type="AlphaFoldDB" id="A0AAW0JG84"/>
<accession>A0AAW0JG84</accession>
<gene>
    <name evidence="1" type="ORF">CFP56_032931</name>
</gene>
<organism evidence="1 2">
    <name type="scientific">Quercus suber</name>
    <name type="common">Cork oak</name>
    <dbReference type="NCBI Taxonomy" id="58331"/>
    <lineage>
        <taxon>Eukaryota</taxon>
        <taxon>Viridiplantae</taxon>
        <taxon>Streptophyta</taxon>
        <taxon>Embryophyta</taxon>
        <taxon>Tracheophyta</taxon>
        <taxon>Spermatophyta</taxon>
        <taxon>Magnoliopsida</taxon>
        <taxon>eudicotyledons</taxon>
        <taxon>Gunneridae</taxon>
        <taxon>Pentapetalae</taxon>
        <taxon>rosids</taxon>
        <taxon>fabids</taxon>
        <taxon>Fagales</taxon>
        <taxon>Fagaceae</taxon>
        <taxon>Quercus</taxon>
    </lineage>
</organism>
<keyword evidence="2" id="KW-1185">Reference proteome</keyword>
<evidence type="ECO:0000313" key="1">
    <source>
        <dbReference type="EMBL" id="KAK7825653.1"/>
    </source>
</evidence>
<evidence type="ECO:0000313" key="2">
    <source>
        <dbReference type="Proteomes" id="UP000237347"/>
    </source>
</evidence>
<sequence length="44" mass="5229">MWFLCFQGHQKRCQHTSSSYFISINSPLFGSKIFLSRDNVLLQY</sequence>
<dbReference type="Proteomes" id="UP000237347">
    <property type="component" value="Unassembled WGS sequence"/>
</dbReference>
<protein>
    <submittedName>
        <fullName evidence="1">Uncharacterized protein</fullName>
    </submittedName>
</protein>
<reference evidence="1 2" key="1">
    <citation type="journal article" date="2018" name="Sci. Data">
        <title>The draft genome sequence of cork oak.</title>
        <authorList>
            <person name="Ramos A.M."/>
            <person name="Usie A."/>
            <person name="Barbosa P."/>
            <person name="Barros P.M."/>
            <person name="Capote T."/>
            <person name="Chaves I."/>
            <person name="Simoes F."/>
            <person name="Abreu I."/>
            <person name="Carrasquinho I."/>
            <person name="Faro C."/>
            <person name="Guimaraes J.B."/>
            <person name="Mendonca D."/>
            <person name="Nobrega F."/>
            <person name="Rodrigues L."/>
            <person name="Saibo N.J.M."/>
            <person name="Varela M.C."/>
            <person name="Egas C."/>
            <person name="Matos J."/>
            <person name="Miguel C.M."/>
            <person name="Oliveira M.M."/>
            <person name="Ricardo C.P."/>
            <person name="Goncalves S."/>
        </authorList>
    </citation>
    <scope>NUCLEOTIDE SEQUENCE [LARGE SCALE GENOMIC DNA]</scope>
    <source>
        <strain evidence="2">cv. HL8</strain>
    </source>
</reference>
<comment type="caution">
    <text evidence="1">The sequence shown here is derived from an EMBL/GenBank/DDBJ whole genome shotgun (WGS) entry which is preliminary data.</text>
</comment>